<dbReference type="Proteomes" id="UP001500740">
    <property type="component" value="Unassembled WGS sequence"/>
</dbReference>
<organism evidence="1 2">
    <name type="scientific">Alkalibacillus silvisoli</name>
    <dbReference type="NCBI Taxonomy" id="392823"/>
    <lineage>
        <taxon>Bacteria</taxon>
        <taxon>Bacillati</taxon>
        <taxon>Bacillota</taxon>
        <taxon>Bacilli</taxon>
        <taxon>Bacillales</taxon>
        <taxon>Bacillaceae</taxon>
        <taxon>Alkalibacillus</taxon>
    </lineage>
</organism>
<accession>A0ABN1A265</accession>
<sequence length="273" mass="32611">MSTEHGFVKKYKRFLESYRIDQHELVYNNNNYSLAYYYRFSKTSGAVFFTLNQNVSKEDYHNAFHWFVLLIRRLSTIKDLGEERRNINMTGFKKTKEFLNSVINQVHLSTEELNLLQAGVKSIDKSLRLQGDLIKIMKDFDQFYALKSQNHKYSLEDVKYLNRVNNEIDYIQYTQVKGFYDSIDTFKSIREVVKYKSESKNLLNSEVETYLDEHCKDKGNIMENLNEITFINNPESMSKEEYIKSVQKDFEERQRRSNKVLISHLRYPKKLTV</sequence>
<evidence type="ECO:0000313" key="1">
    <source>
        <dbReference type="EMBL" id="GAA0465704.1"/>
    </source>
</evidence>
<evidence type="ECO:0000313" key="2">
    <source>
        <dbReference type="Proteomes" id="UP001500740"/>
    </source>
</evidence>
<gene>
    <name evidence="1" type="ORF">GCM10008935_21920</name>
</gene>
<comment type="caution">
    <text evidence="1">The sequence shown here is derived from an EMBL/GenBank/DDBJ whole genome shotgun (WGS) entry which is preliminary data.</text>
</comment>
<name>A0ABN1A265_9BACI</name>
<protein>
    <submittedName>
        <fullName evidence="1">Uncharacterized protein</fullName>
    </submittedName>
</protein>
<proteinExistence type="predicted"/>
<dbReference type="RefSeq" id="WP_343783598.1">
    <property type="nucleotide sequence ID" value="NZ_BAAACZ010000018.1"/>
</dbReference>
<dbReference type="EMBL" id="BAAACZ010000018">
    <property type="protein sequence ID" value="GAA0465704.1"/>
    <property type="molecule type" value="Genomic_DNA"/>
</dbReference>
<reference evidence="1 2" key="1">
    <citation type="journal article" date="2019" name="Int. J. Syst. Evol. Microbiol.">
        <title>The Global Catalogue of Microorganisms (GCM) 10K type strain sequencing project: providing services to taxonomists for standard genome sequencing and annotation.</title>
        <authorList>
            <consortium name="The Broad Institute Genomics Platform"/>
            <consortium name="The Broad Institute Genome Sequencing Center for Infectious Disease"/>
            <person name="Wu L."/>
            <person name="Ma J."/>
        </authorList>
    </citation>
    <scope>NUCLEOTIDE SEQUENCE [LARGE SCALE GENOMIC DNA]</scope>
    <source>
        <strain evidence="1 2">JCM 14193</strain>
    </source>
</reference>
<keyword evidence="2" id="KW-1185">Reference proteome</keyword>